<reference evidence="2" key="1">
    <citation type="journal article" date="2019" name="Int. J. Syst. Evol. Microbiol.">
        <title>The Global Catalogue of Microorganisms (GCM) 10K type strain sequencing project: providing services to taxonomists for standard genome sequencing and annotation.</title>
        <authorList>
            <consortium name="The Broad Institute Genomics Platform"/>
            <consortium name="The Broad Institute Genome Sequencing Center for Infectious Disease"/>
            <person name="Wu L."/>
            <person name="Ma J."/>
        </authorList>
    </citation>
    <scope>NUCLEOTIDE SEQUENCE [LARGE SCALE GENOMIC DNA]</scope>
    <source>
        <strain evidence="2">JCM 31486</strain>
    </source>
</reference>
<proteinExistence type="predicted"/>
<protein>
    <submittedName>
        <fullName evidence="1">Uncharacterized protein</fullName>
    </submittedName>
</protein>
<dbReference type="EMBL" id="JBHTIS010000419">
    <property type="protein sequence ID" value="MFD1045803.1"/>
    <property type="molecule type" value="Genomic_DNA"/>
</dbReference>
<dbReference type="Proteomes" id="UP001597045">
    <property type="component" value="Unassembled WGS sequence"/>
</dbReference>
<evidence type="ECO:0000313" key="1">
    <source>
        <dbReference type="EMBL" id="MFD1045803.1"/>
    </source>
</evidence>
<keyword evidence="2" id="KW-1185">Reference proteome</keyword>
<evidence type="ECO:0000313" key="2">
    <source>
        <dbReference type="Proteomes" id="UP001597045"/>
    </source>
</evidence>
<sequence>MVTVPGKNDVSARQSLHKAVTRWRADRGYTSADLIRTAGEALTDGLDSPSLRVLAASSTADSTWDIRELACRALEELEIRTSGAAPWGTVVTADGEVVRRQAVDSLRLDVAQEVDGKHVGPHVRVYVNDVEMTAAGAGFGMDPYDVLVPTNRLLATTQPHTIPIARCRCTSYSCTGTDVTITRDGDVVHWDWSRKIPMDRGVTFDATHYDNEVTWAAEDLSWETAPYRKAGRLVLTTMDRDHLLRYGLRPAFVFGGSEVFGLVLEINDDYQIIVKTPWLDRTPEDLAAAVCTTLTTPPSEWQATWHAIKGEVDDPPTIAGPAWQREEI</sequence>
<accession>A0ABW3M533</accession>
<gene>
    <name evidence="1" type="ORF">ACFQ1S_09640</name>
</gene>
<comment type="caution">
    <text evidence="1">The sequence shown here is derived from an EMBL/GenBank/DDBJ whole genome shotgun (WGS) entry which is preliminary data.</text>
</comment>
<name>A0ABW3M533_9PSEU</name>
<organism evidence="1 2">
    <name type="scientific">Kibdelosporangium lantanae</name>
    <dbReference type="NCBI Taxonomy" id="1497396"/>
    <lineage>
        <taxon>Bacteria</taxon>
        <taxon>Bacillati</taxon>
        <taxon>Actinomycetota</taxon>
        <taxon>Actinomycetes</taxon>
        <taxon>Pseudonocardiales</taxon>
        <taxon>Pseudonocardiaceae</taxon>
        <taxon>Kibdelosporangium</taxon>
    </lineage>
</organism>